<dbReference type="EMBL" id="JAAAIN010000814">
    <property type="protein sequence ID" value="KAG0310617.1"/>
    <property type="molecule type" value="Genomic_DNA"/>
</dbReference>
<sequence length="546" mass="62281">MADAFKVIRSEYRFGKITAHLNRTDLSQCSLVNRYWNLLFRPLVWHTLSFSEDSHSEEPFHKKHRAILNPLGLFIRQLYSHDCRSLLFFNGPQSRCRHLLELDFTVCLAHESTTQAVKLIQVNLELERLTIRGDFTLTRDSETPQNLFSALLQHPALTHLQLTNIDTTVDYLFVRALLSHLPPRLQSLVISWASITNLDPDPDQSMASDPSWSTAYPHLRRLSIETRMLDQTYEDLLLPLLRRCPELREASFSHMDEWTISHSPPSRPSYELAVLLRDHCPRVRKLSVKDCQNNELLAQNLIGIESFQIGSSPSLNQLSTAIATNWSSSLKELSFLRGTSLQSADIQLLLTSCPLLIKFIVSPGKVRYDINGVVEQDCSGLKLSEMTRTSWVCLGLEQLGLRILDDRSVDESTTDERNQATVMMRQALALIGSLVFLQQLAIEWTPVIKIDSKMTLVPKDFVQMDFSLSCGLNLLSELKQLKKLQVSVQGLAMGQPEMEWIIDNWPKLNVIAGLSRSYSSHSKTTVSNEPAHIWWLREHRKSLTVL</sequence>
<organism evidence="1 2">
    <name type="scientific">Linnemannia gamsii</name>
    <dbReference type="NCBI Taxonomy" id="64522"/>
    <lineage>
        <taxon>Eukaryota</taxon>
        <taxon>Fungi</taxon>
        <taxon>Fungi incertae sedis</taxon>
        <taxon>Mucoromycota</taxon>
        <taxon>Mortierellomycotina</taxon>
        <taxon>Mortierellomycetes</taxon>
        <taxon>Mortierellales</taxon>
        <taxon>Mortierellaceae</taxon>
        <taxon>Linnemannia</taxon>
    </lineage>
</organism>
<dbReference type="AlphaFoldDB" id="A0A9P6ULW9"/>
<proteinExistence type="predicted"/>
<name>A0A9P6ULW9_9FUNG</name>
<reference evidence="1" key="1">
    <citation type="journal article" date="2020" name="Fungal Divers.">
        <title>Resolving the Mortierellaceae phylogeny through synthesis of multi-gene phylogenetics and phylogenomics.</title>
        <authorList>
            <person name="Vandepol N."/>
            <person name="Liber J."/>
            <person name="Desiro A."/>
            <person name="Na H."/>
            <person name="Kennedy M."/>
            <person name="Barry K."/>
            <person name="Grigoriev I.V."/>
            <person name="Miller A.N."/>
            <person name="O'Donnell K."/>
            <person name="Stajich J.E."/>
            <person name="Bonito G."/>
        </authorList>
    </citation>
    <scope>NUCLEOTIDE SEQUENCE</scope>
    <source>
        <strain evidence="1">NVP60</strain>
    </source>
</reference>
<keyword evidence="2" id="KW-1185">Reference proteome</keyword>
<evidence type="ECO:0008006" key="3">
    <source>
        <dbReference type="Google" id="ProtNLM"/>
    </source>
</evidence>
<gene>
    <name evidence="1" type="ORF">BGZ97_012445</name>
</gene>
<evidence type="ECO:0000313" key="1">
    <source>
        <dbReference type="EMBL" id="KAG0310617.1"/>
    </source>
</evidence>
<comment type="caution">
    <text evidence="1">The sequence shown here is derived from an EMBL/GenBank/DDBJ whole genome shotgun (WGS) entry which is preliminary data.</text>
</comment>
<protein>
    <recommendedName>
        <fullName evidence="3">F-box domain-containing protein</fullName>
    </recommendedName>
</protein>
<dbReference type="SUPFAM" id="SSF52047">
    <property type="entry name" value="RNI-like"/>
    <property type="match status" value="1"/>
</dbReference>
<accession>A0A9P6ULW9</accession>
<dbReference type="OrthoDB" id="2339315at2759"/>
<evidence type="ECO:0000313" key="2">
    <source>
        <dbReference type="Proteomes" id="UP000823405"/>
    </source>
</evidence>
<dbReference type="Proteomes" id="UP000823405">
    <property type="component" value="Unassembled WGS sequence"/>
</dbReference>